<dbReference type="SUPFAM" id="SSF52047">
    <property type="entry name" value="RNI-like"/>
    <property type="match status" value="1"/>
</dbReference>
<accession>A0A0C2XCP8</accession>
<dbReference type="Proteomes" id="UP000053424">
    <property type="component" value="Unassembled WGS sequence"/>
</dbReference>
<reference evidence="2" key="2">
    <citation type="submission" date="2015-01" db="EMBL/GenBank/DDBJ databases">
        <title>Evolutionary Origins and Diversification of the Mycorrhizal Mutualists.</title>
        <authorList>
            <consortium name="DOE Joint Genome Institute"/>
            <consortium name="Mycorrhizal Genomics Consortium"/>
            <person name="Kohler A."/>
            <person name="Kuo A."/>
            <person name="Nagy L.G."/>
            <person name="Floudas D."/>
            <person name="Copeland A."/>
            <person name="Barry K.W."/>
            <person name="Cichocki N."/>
            <person name="Veneault-Fourrey C."/>
            <person name="LaButti K."/>
            <person name="Lindquist E.A."/>
            <person name="Lipzen A."/>
            <person name="Lundell T."/>
            <person name="Morin E."/>
            <person name="Murat C."/>
            <person name="Riley R."/>
            <person name="Ohm R."/>
            <person name="Sun H."/>
            <person name="Tunlid A."/>
            <person name="Henrissat B."/>
            <person name="Grigoriev I.V."/>
            <person name="Hibbett D.S."/>
            <person name="Martin F."/>
        </authorList>
    </citation>
    <scope>NUCLEOTIDE SEQUENCE [LARGE SCALE GENOMIC DNA]</scope>
    <source>
        <strain evidence="2">h7</strain>
    </source>
</reference>
<keyword evidence="2" id="KW-1185">Reference proteome</keyword>
<reference evidence="1 2" key="1">
    <citation type="submission" date="2014-04" db="EMBL/GenBank/DDBJ databases">
        <authorList>
            <consortium name="DOE Joint Genome Institute"/>
            <person name="Kuo A."/>
            <person name="Gay G."/>
            <person name="Dore J."/>
            <person name="Kohler A."/>
            <person name="Nagy L.G."/>
            <person name="Floudas D."/>
            <person name="Copeland A."/>
            <person name="Barry K.W."/>
            <person name="Cichocki N."/>
            <person name="Veneault-Fourrey C."/>
            <person name="LaButti K."/>
            <person name="Lindquist E.A."/>
            <person name="Lipzen A."/>
            <person name="Lundell T."/>
            <person name="Morin E."/>
            <person name="Murat C."/>
            <person name="Sun H."/>
            <person name="Tunlid A."/>
            <person name="Henrissat B."/>
            <person name="Grigoriev I.V."/>
            <person name="Hibbett D.S."/>
            <person name="Martin F."/>
            <person name="Nordberg H.P."/>
            <person name="Cantor M.N."/>
            <person name="Hua S.X."/>
        </authorList>
    </citation>
    <scope>NUCLEOTIDE SEQUENCE [LARGE SCALE GENOMIC DNA]</scope>
    <source>
        <strain evidence="2">h7</strain>
    </source>
</reference>
<dbReference type="OrthoDB" id="2269034at2759"/>
<dbReference type="Gene3D" id="3.80.10.10">
    <property type="entry name" value="Ribonuclease Inhibitor"/>
    <property type="match status" value="1"/>
</dbReference>
<dbReference type="HOGENOM" id="CLU_018544_14_1_1"/>
<dbReference type="InterPro" id="IPR032675">
    <property type="entry name" value="LRR_dom_sf"/>
</dbReference>
<protein>
    <submittedName>
        <fullName evidence="1">Uncharacterized protein</fullName>
    </submittedName>
</protein>
<gene>
    <name evidence="1" type="ORF">M413DRAFT_326709</name>
</gene>
<dbReference type="EMBL" id="KN831816">
    <property type="protein sequence ID" value="KIM35668.1"/>
    <property type="molecule type" value="Genomic_DNA"/>
</dbReference>
<organism evidence="1 2">
    <name type="scientific">Hebeloma cylindrosporum</name>
    <dbReference type="NCBI Taxonomy" id="76867"/>
    <lineage>
        <taxon>Eukaryota</taxon>
        <taxon>Fungi</taxon>
        <taxon>Dikarya</taxon>
        <taxon>Basidiomycota</taxon>
        <taxon>Agaricomycotina</taxon>
        <taxon>Agaricomycetes</taxon>
        <taxon>Agaricomycetidae</taxon>
        <taxon>Agaricales</taxon>
        <taxon>Agaricineae</taxon>
        <taxon>Hymenogastraceae</taxon>
        <taxon>Hebeloma</taxon>
    </lineage>
</organism>
<name>A0A0C2XCP8_HEBCY</name>
<proteinExistence type="predicted"/>
<evidence type="ECO:0000313" key="2">
    <source>
        <dbReference type="Proteomes" id="UP000053424"/>
    </source>
</evidence>
<evidence type="ECO:0000313" key="1">
    <source>
        <dbReference type="EMBL" id="KIM35668.1"/>
    </source>
</evidence>
<sequence length="510" mass="58399">MTLQAQVQEAEKALLNLKAAQRSLISDINFHHSFMRNIPNEVIGVIFSFCHDPCQWRTKGSKSRKFSMLTLGAICRRWREIAWATPELWTFLLMPNIPQGSSPSNPFSRQLELAKEWLGRSANLPLRIALETKVEKRNPTFNPYVGKLIDILNSCSGRWRCLELCIPKIYLSRFHYSPSETAHNERGRLHHLRLDGFRLTEKSRVSFNAAGDPLKPMEVTFGSLYIRHLKIDWGNVTSLRCGSLFVDESFELIRLAPNLMDFTVDFTAGGDEYPIPVAPLVHSQLRQLSITHTYNITMDLLFSKLTLPSLESLSYDISTAHSVVRSNDLIELLDRSHPPLRHLSLARTVMDNENFIDLMTHAPQLEELDILYEGNTTYFDCLLPKLGVTHILPRLRSLKYHFYMFQPPSLELIPMAFGMFSLRDGVGNEETFGNGELELEPRRRTLQSLTVVIECPPSIRYVAREKPQYPTLRKATADYLLNLIENEGKMIEISYSGVDLLRQYEGVDTA</sequence>
<dbReference type="AlphaFoldDB" id="A0A0C2XCP8"/>